<dbReference type="HOGENOM" id="CLU_2718914_0_0_10"/>
<dbReference type="EMBL" id="AWUW01000064">
    <property type="protein sequence ID" value="ERJ66985.1"/>
    <property type="molecule type" value="Genomic_DNA"/>
</dbReference>
<evidence type="ECO:0000313" key="2">
    <source>
        <dbReference type="Proteomes" id="UP000016630"/>
    </source>
</evidence>
<protein>
    <submittedName>
        <fullName evidence="1">Uncharacterized protein</fullName>
    </submittedName>
</protein>
<gene>
    <name evidence="1" type="ORF">HMPREF1555_00911</name>
</gene>
<accession>A0A0E2LR52</accession>
<dbReference type="AlphaFoldDB" id="A0A0E2LR52"/>
<organism evidence="1 2">
    <name type="scientific">Porphyromonas gingivalis F0570</name>
    <dbReference type="NCBI Taxonomy" id="1227271"/>
    <lineage>
        <taxon>Bacteria</taxon>
        <taxon>Pseudomonadati</taxon>
        <taxon>Bacteroidota</taxon>
        <taxon>Bacteroidia</taxon>
        <taxon>Bacteroidales</taxon>
        <taxon>Porphyromonadaceae</taxon>
        <taxon>Porphyromonas</taxon>
    </lineage>
</organism>
<reference evidence="1 2" key="1">
    <citation type="submission" date="2013-06" db="EMBL/GenBank/DDBJ databases">
        <authorList>
            <person name="Weinstock G."/>
            <person name="Sodergren E."/>
            <person name="Lobos E.A."/>
            <person name="Fulton L."/>
            <person name="Fulton R."/>
            <person name="Courtney L."/>
            <person name="Fronick C."/>
            <person name="O'Laughlin M."/>
            <person name="Godfrey J."/>
            <person name="Wilson R.M."/>
            <person name="Miner T."/>
            <person name="Farmer C."/>
            <person name="Delehaunty K."/>
            <person name="Cordes M."/>
            <person name="Minx P."/>
            <person name="Tomlinson C."/>
            <person name="Chen J."/>
            <person name="Wollam A."/>
            <person name="Pepin K.H."/>
            <person name="Bhonagiri V."/>
            <person name="Zhang X."/>
            <person name="Warren W."/>
            <person name="Mitreva M."/>
            <person name="Mardis E.R."/>
            <person name="Wilson R.K."/>
        </authorList>
    </citation>
    <scope>NUCLEOTIDE SEQUENCE [LARGE SCALE GENOMIC DNA]</scope>
    <source>
        <strain evidence="1 2">F0570</strain>
    </source>
</reference>
<sequence length="72" mass="8318">MSAFTVTLIIRNVIGKLNLQGEETPPEPNLFGWRLTKAKNALKDLFTGITCRFYPYSEVYRTAMNLDIYLRC</sequence>
<evidence type="ECO:0000313" key="1">
    <source>
        <dbReference type="EMBL" id="ERJ66985.1"/>
    </source>
</evidence>
<comment type="caution">
    <text evidence="1">The sequence shown here is derived from an EMBL/GenBank/DDBJ whole genome shotgun (WGS) entry which is preliminary data.</text>
</comment>
<dbReference type="Proteomes" id="UP000016630">
    <property type="component" value="Unassembled WGS sequence"/>
</dbReference>
<name>A0A0E2LR52_PORGN</name>
<proteinExistence type="predicted"/>